<comment type="function">
    <text evidence="10">Inner membrane component of the type II secretion system required for the energy-dependent secretion of extracellular factors such as proteases and toxins from the periplasm.</text>
</comment>
<evidence type="ECO:0000259" key="12">
    <source>
        <dbReference type="Pfam" id="PF12693"/>
    </source>
</evidence>
<sequence length="401" mass="45701">MKSKKSRLQARLILHLPGDEKQPVRWSFRSPDGDEQGELAAGENDERLTHLFATYPAHILVPASEFVFHQVTLPPNAGRQRLQLLSFMLEEQLATEVDGLHFAILHQRGEVCDVAVVDKHDMRQWISRCDRLGVRVLTMLPDVLALPRVDHGWSAVNVDDRWLFRREAHAGMAVESSWLPEFLAIWSPKVIESYSQPPALSPPYCEWRAHTPQNFLQLAAGGEPYDGADLRQGEFARVGTLRAGLRPWRPVMMLFIGYLLLSCVNAGLSHYQLGQQADHWRQESRRVYQALFPADKNVLNPRTQLQKHLQQLRPAGQDGLAVHMHQLQQLMAKHPHIELRALSYDAGRKTLKIDLYAASFLVLEQFQSGAGQHYRVQPGEVKQNPHGVESRLTLEIKDEYI</sequence>
<feature type="domain" description="GspL cytoplasmic actin-ATPase-like" evidence="11">
    <location>
        <begin position="12"/>
        <end position="236"/>
    </location>
</feature>
<keyword evidence="7 10" id="KW-0653">Protein transport</keyword>
<evidence type="ECO:0000256" key="10">
    <source>
        <dbReference type="PIRNR" id="PIRNR015761"/>
    </source>
</evidence>
<reference evidence="13 14" key="1">
    <citation type="journal article" date="2012" name="J. Bacteriol.">
        <title>Complete genome sequence of Klebsiella oxytoca KCTC 1686, used in production of 2,3-butanediol.</title>
        <authorList>
            <person name="Shin S.H."/>
            <person name="Kim S."/>
            <person name="Kim J.Y."/>
            <person name="Lee S."/>
            <person name="Um Y."/>
            <person name="Oh M.K."/>
            <person name="Kim Y.R."/>
            <person name="Lee J."/>
            <person name="Yang K.S."/>
        </authorList>
    </citation>
    <scope>NUCLEOTIDE SEQUENCE [LARGE SCALE GENOMIC DNA]</scope>
    <source>
        <strain evidence="14">ATCC 8724 / DSM 4798 / JCM 20051 / NBRC 3318 / NRRL B-199 / KCTC 1686</strain>
    </source>
</reference>
<keyword evidence="4" id="KW-1003">Cell membrane</keyword>
<keyword evidence="6" id="KW-0812">Transmembrane</keyword>
<dbReference type="InterPro" id="IPR025691">
    <property type="entry name" value="GspL_pp_dom"/>
</dbReference>
<comment type="subcellular location">
    <subcellularLocation>
        <location evidence="1">Cell inner membrane</location>
        <topology evidence="1">Single-pass membrane protein</topology>
    </subcellularLocation>
</comment>
<dbReference type="InterPro" id="IPR007812">
    <property type="entry name" value="T2SS_protein-GspL"/>
</dbReference>
<evidence type="ECO:0000256" key="8">
    <source>
        <dbReference type="ARBA" id="ARBA00022989"/>
    </source>
</evidence>
<evidence type="ECO:0000256" key="2">
    <source>
        <dbReference type="ARBA" id="ARBA00005318"/>
    </source>
</evidence>
<name>A0A0H3HDE1_KLEM8</name>
<dbReference type="Proteomes" id="UP000007843">
    <property type="component" value="Chromosome"/>
</dbReference>
<dbReference type="CDD" id="cd24017">
    <property type="entry name" value="ASKHA_T2SSL_N"/>
    <property type="match status" value="1"/>
</dbReference>
<dbReference type="Gene3D" id="3.30.420.380">
    <property type="match status" value="1"/>
</dbReference>
<organism evidence="13 14">
    <name type="scientific">Klebsiella michiganensis (strain ATCC 8724 / DSM 4798 / JCM 20051 / NBRC 3318 / NRRL B-199 / KCTC 1686 / BUCSAV 143 / CCM 1901)</name>
    <dbReference type="NCBI Taxonomy" id="1006551"/>
    <lineage>
        <taxon>Bacteria</taxon>
        <taxon>Pseudomonadati</taxon>
        <taxon>Pseudomonadota</taxon>
        <taxon>Gammaproteobacteria</taxon>
        <taxon>Enterobacterales</taxon>
        <taxon>Enterobacteriaceae</taxon>
        <taxon>Klebsiella/Raoultella group</taxon>
        <taxon>Klebsiella</taxon>
    </lineage>
</organism>
<protein>
    <recommendedName>
        <fullName evidence="10">Type II secretion system protein L</fullName>
        <shortName evidence="10">T2SS protein L</shortName>
    </recommendedName>
</protein>
<gene>
    <name evidence="13" type="ordered locus">KOX_13605</name>
</gene>
<dbReference type="InterPro" id="IPR024230">
    <property type="entry name" value="GspL_cyto_dom"/>
</dbReference>
<evidence type="ECO:0000256" key="5">
    <source>
        <dbReference type="ARBA" id="ARBA00022519"/>
    </source>
</evidence>
<dbReference type="EMBL" id="CP003218">
    <property type="protein sequence ID" value="AEX04445.1"/>
    <property type="molecule type" value="Genomic_DNA"/>
</dbReference>
<evidence type="ECO:0000256" key="1">
    <source>
        <dbReference type="ARBA" id="ARBA00004377"/>
    </source>
</evidence>
<dbReference type="Gene3D" id="3.30.420.370">
    <property type="match status" value="1"/>
</dbReference>
<dbReference type="GO" id="GO:0015628">
    <property type="term" value="P:protein secretion by the type II secretion system"/>
    <property type="evidence" value="ECO:0007669"/>
    <property type="project" value="InterPro"/>
</dbReference>
<dbReference type="RefSeq" id="WP_014228303.1">
    <property type="nucleotide sequence ID" value="NC_016612.1"/>
</dbReference>
<feature type="domain" description="GspL periplasmic" evidence="12">
    <location>
        <begin position="243"/>
        <end position="395"/>
    </location>
</feature>
<evidence type="ECO:0000256" key="3">
    <source>
        <dbReference type="ARBA" id="ARBA00022448"/>
    </source>
</evidence>
<evidence type="ECO:0000313" key="13">
    <source>
        <dbReference type="EMBL" id="AEX04445.1"/>
    </source>
</evidence>
<dbReference type="PIRSF" id="PIRSF015761">
    <property type="entry name" value="Protein_L"/>
    <property type="match status" value="1"/>
</dbReference>
<dbReference type="KEGG" id="kox:KOX_13605"/>
<dbReference type="Gene3D" id="3.30.1360.100">
    <property type="entry name" value="General secretion pathway protein M, EpsM"/>
    <property type="match status" value="1"/>
</dbReference>
<dbReference type="Pfam" id="PF05134">
    <property type="entry name" value="T2SSL"/>
    <property type="match status" value="1"/>
</dbReference>
<keyword evidence="9" id="KW-0472">Membrane</keyword>
<dbReference type="GO" id="GO:0015627">
    <property type="term" value="C:type II protein secretion system complex"/>
    <property type="evidence" value="ECO:0007669"/>
    <property type="project" value="InterPro"/>
</dbReference>
<evidence type="ECO:0000256" key="7">
    <source>
        <dbReference type="ARBA" id="ARBA00022927"/>
    </source>
</evidence>
<dbReference type="AlphaFoldDB" id="A0A0H3HDE1"/>
<comment type="similarity">
    <text evidence="2 10">Belongs to the GSP L family.</text>
</comment>
<evidence type="ECO:0000259" key="11">
    <source>
        <dbReference type="Pfam" id="PF05134"/>
    </source>
</evidence>
<dbReference type="SUPFAM" id="SSF53067">
    <property type="entry name" value="Actin-like ATPase domain"/>
    <property type="match status" value="2"/>
</dbReference>
<accession>A0A0H3HDE1</accession>
<evidence type="ECO:0000256" key="9">
    <source>
        <dbReference type="ARBA" id="ARBA00023136"/>
    </source>
</evidence>
<dbReference type="Pfam" id="PF12693">
    <property type="entry name" value="GspL_C"/>
    <property type="match status" value="1"/>
</dbReference>
<dbReference type="NCBIfam" id="TIGR01709">
    <property type="entry name" value="typeII_sec_gspL"/>
    <property type="match status" value="1"/>
</dbReference>
<evidence type="ECO:0000256" key="6">
    <source>
        <dbReference type="ARBA" id="ARBA00022692"/>
    </source>
</evidence>
<evidence type="ECO:0000313" key="14">
    <source>
        <dbReference type="Proteomes" id="UP000007843"/>
    </source>
</evidence>
<keyword evidence="3 10" id="KW-0813">Transport</keyword>
<evidence type="ECO:0000256" key="4">
    <source>
        <dbReference type="ARBA" id="ARBA00022475"/>
    </source>
</evidence>
<keyword evidence="8" id="KW-1133">Transmembrane helix</keyword>
<dbReference type="InterPro" id="IPR043129">
    <property type="entry name" value="ATPase_NBD"/>
</dbReference>
<proteinExistence type="inferred from homology"/>
<dbReference type="GO" id="GO:0005886">
    <property type="term" value="C:plasma membrane"/>
    <property type="evidence" value="ECO:0007669"/>
    <property type="project" value="UniProtKB-SubCell"/>
</dbReference>
<keyword evidence="5" id="KW-0997">Cell inner membrane</keyword>
<dbReference type="HOGENOM" id="CLU_041016_2_1_6"/>
<dbReference type="GO" id="GO:0009276">
    <property type="term" value="C:Gram-negative-bacterium-type cell wall"/>
    <property type="evidence" value="ECO:0007669"/>
    <property type="project" value="InterPro"/>
</dbReference>